<reference evidence="3 4" key="2">
    <citation type="submission" date="2025-05" db="UniProtKB">
        <authorList>
            <consortium name="RefSeq"/>
        </authorList>
    </citation>
    <scope>IDENTIFICATION</scope>
</reference>
<dbReference type="PANTHER" id="PTHR34781">
    <property type="entry name" value="TRANSMEMBRANE PROTEIN"/>
    <property type="match status" value="1"/>
</dbReference>
<accession>A0ABM1GWG7</accession>
<dbReference type="RefSeq" id="XP_015076961.1">
    <property type="nucleotide sequence ID" value="XM_015221475.2"/>
</dbReference>
<name>A0ABM1GWG7_SOLPN</name>
<keyword evidence="1" id="KW-1133">Transmembrane helix</keyword>
<feature type="transmembrane region" description="Helical" evidence="1">
    <location>
        <begin position="89"/>
        <end position="113"/>
    </location>
</feature>
<proteinExistence type="predicted"/>
<dbReference type="RefSeq" id="XP_015076960.1">
    <property type="nucleotide sequence ID" value="XM_015221474.2"/>
</dbReference>
<keyword evidence="2" id="KW-1185">Reference proteome</keyword>
<dbReference type="GeneID" id="107020938"/>
<sequence length="167" mass="18730">MMRSQQDQQSKLLYELSTLIFNILRSPTTPFEFSDQSPVIQRSTQLPTVRPMQQITPAGFASLLLGISMALMLCGSVTFFIGFFMMPWIIVFVMVLYLAGIVSVLSMIGRAIFCPMSSSQSHSQRYLLGISSYKLNSLMMKSGAEVWPGELDRNECFHGSECKSFIS</sequence>
<dbReference type="RefSeq" id="XP_027773086.1">
    <property type="nucleotide sequence ID" value="XM_027917285.1"/>
</dbReference>
<protein>
    <submittedName>
        <fullName evidence="3 4">Uncharacterized protein LOC107020938 isoform X1</fullName>
    </submittedName>
</protein>
<dbReference type="Proteomes" id="UP000694930">
    <property type="component" value="Chromosome 5"/>
</dbReference>
<evidence type="ECO:0000256" key="1">
    <source>
        <dbReference type="SAM" id="Phobius"/>
    </source>
</evidence>
<evidence type="ECO:0000313" key="4">
    <source>
        <dbReference type="RefSeq" id="XP_015076961.1"/>
    </source>
</evidence>
<evidence type="ECO:0000313" key="5">
    <source>
        <dbReference type="RefSeq" id="XP_027773086.1"/>
    </source>
</evidence>
<dbReference type="PANTHER" id="PTHR34781:SF3">
    <property type="match status" value="1"/>
</dbReference>
<evidence type="ECO:0000313" key="2">
    <source>
        <dbReference type="Proteomes" id="UP000694930"/>
    </source>
</evidence>
<evidence type="ECO:0000313" key="3">
    <source>
        <dbReference type="RefSeq" id="XP_015076960.1"/>
    </source>
</evidence>
<feature type="transmembrane region" description="Helical" evidence="1">
    <location>
        <begin position="60"/>
        <end position="83"/>
    </location>
</feature>
<organism evidence="2 3">
    <name type="scientific">Solanum pennellii</name>
    <name type="common">Tomato</name>
    <name type="synonym">Lycopersicon pennellii</name>
    <dbReference type="NCBI Taxonomy" id="28526"/>
    <lineage>
        <taxon>Eukaryota</taxon>
        <taxon>Viridiplantae</taxon>
        <taxon>Streptophyta</taxon>
        <taxon>Embryophyta</taxon>
        <taxon>Tracheophyta</taxon>
        <taxon>Spermatophyta</taxon>
        <taxon>Magnoliopsida</taxon>
        <taxon>eudicotyledons</taxon>
        <taxon>Gunneridae</taxon>
        <taxon>Pentapetalae</taxon>
        <taxon>asterids</taxon>
        <taxon>lamiids</taxon>
        <taxon>Solanales</taxon>
        <taxon>Solanaceae</taxon>
        <taxon>Solanoideae</taxon>
        <taxon>Solaneae</taxon>
        <taxon>Solanum</taxon>
        <taxon>Solanum subgen. Lycopersicon</taxon>
    </lineage>
</organism>
<keyword evidence="1" id="KW-0472">Membrane</keyword>
<gene>
    <name evidence="3 4 5" type="primary">LOC107020938</name>
</gene>
<keyword evidence="1" id="KW-0812">Transmembrane</keyword>
<reference evidence="2" key="1">
    <citation type="journal article" date="2014" name="Nat. Genet.">
        <title>The genome of the stress-tolerant wild tomato species Solanum pennellii.</title>
        <authorList>
            <person name="Bolger A."/>
            <person name="Scossa F."/>
            <person name="Bolger M.E."/>
            <person name="Lanz C."/>
            <person name="Maumus F."/>
            <person name="Tohge T."/>
            <person name="Quesneville H."/>
            <person name="Alseekh S."/>
            <person name="Sorensen I."/>
            <person name="Lichtenstein G."/>
            <person name="Fich E.A."/>
            <person name="Conte M."/>
            <person name="Keller H."/>
            <person name="Schneeberger K."/>
            <person name="Schwacke R."/>
            <person name="Ofner I."/>
            <person name="Vrebalov J."/>
            <person name="Xu Y."/>
            <person name="Osorio S."/>
            <person name="Aflitos S.A."/>
            <person name="Schijlen E."/>
            <person name="Jimenez-Gomez J.M."/>
            <person name="Ryngajllo M."/>
            <person name="Kimura S."/>
            <person name="Kumar R."/>
            <person name="Koenig D."/>
            <person name="Headland L.R."/>
            <person name="Maloof J.N."/>
            <person name="Sinha N."/>
            <person name="van Ham R.C."/>
            <person name="Lankhorst R.K."/>
            <person name="Mao L."/>
            <person name="Vogel A."/>
            <person name="Arsova B."/>
            <person name="Panstruga R."/>
            <person name="Fei Z."/>
            <person name="Rose J.K."/>
            <person name="Zamir D."/>
            <person name="Carrari F."/>
            <person name="Giovannoni J.J."/>
            <person name="Weigel D."/>
            <person name="Usadel B."/>
            <person name="Fernie A.R."/>
        </authorList>
    </citation>
    <scope>NUCLEOTIDE SEQUENCE [LARGE SCALE GENOMIC DNA]</scope>
</reference>